<dbReference type="Gene3D" id="3.60.10.10">
    <property type="entry name" value="Endonuclease/exonuclease/phosphatase"/>
    <property type="match status" value="1"/>
</dbReference>
<dbReference type="EMBL" id="JBDFQZ010000011">
    <property type="protein sequence ID" value="KAK9675612.1"/>
    <property type="molecule type" value="Genomic_DNA"/>
</dbReference>
<dbReference type="InterPro" id="IPR036691">
    <property type="entry name" value="Endo/exonu/phosph_ase_sf"/>
</dbReference>
<proteinExistence type="predicted"/>
<evidence type="ECO:0008006" key="3">
    <source>
        <dbReference type="Google" id="ProtNLM"/>
    </source>
</evidence>
<gene>
    <name evidence="1" type="ORF">RND81_11G018700</name>
</gene>
<protein>
    <recommendedName>
        <fullName evidence="3">Endonuclease/exonuclease/phosphatase domain-containing protein</fullName>
    </recommendedName>
</protein>
<sequence length="429" mass="49602">MDFLRRHTVDVFGILETRIKHGKARKIINHRFTEYSVLHNRTISNGRVWVVWNPRTVIVQALDFNVQYIHCLNWIVLGDFNMVRDVQERVSDSPPSLSDILDFNTCILRCGLDDLKSLGCDFTWANKQDEGARVWSKLDRALLNYPWLTSFSSSSAHFLPAGISDHSSCLVSIFEDMGWKPRFSFLNCWVEDPDYSRIIEEAWAIPAHGNAMFRFFAKLKNVRLGLRDLHRRKYSAIQRRILTARAALKDCQLQLQKQPTCPFLGQQEKVRLTDYMRLRGIEMNILNQKSKFSTIIHNDGCTKAFYARIRERRYTQIIGEVTGYRGTVRRGLDEVTDCFLEHYQHLLKSSQTVDDMDYAYIAQDTCVSIDEWPELLKPVQDTEVRSALAGIDPQKSPGPDGFSSAFFISTWELGPLCVRERIFLHGLHG</sequence>
<dbReference type="PANTHER" id="PTHR33710">
    <property type="entry name" value="BNAC02G09200D PROTEIN"/>
    <property type="match status" value="1"/>
</dbReference>
<dbReference type="SUPFAM" id="SSF56219">
    <property type="entry name" value="DNase I-like"/>
    <property type="match status" value="1"/>
</dbReference>
<reference evidence="1" key="1">
    <citation type="submission" date="2024-03" db="EMBL/GenBank/DDBJ databases">
        <title>WGS assembly of Saponaria officinalis var. Norfolk2.</title>
        <authorList>
            <person name="Jenkins J."/>
            <person name="Shu S."/>
            <person name="Grimwood J."/>
            <person name="Barry K."/>
            <person name="Goodstein D."/>
            <person name="Schmutz J."/>
            <person name="Leebens-Mack J."/>
            <person name="Osbourn A."/>
        </authorList>
    </citation>
    <scope>NUCLEOTIDE SEQUENCE [LARGE SCALE GENOMIC DNA]</scope>
    <source>
        <strain evidence="1">JIC</strain>
    </source>
</reference>
<evidence type="ECO:0000313" key="2">
    <source>
        <dbReference type="Proteomes" id="UP001443914"/>
    </source>
</evidence>
<keyword evidence="2" id="KW-1185">Reference proteome</keyword>
<dbReference type="AlphaFoldDB" id="A0AAW1HGW9"/>
<accession>A0AAW1HGW9</accession>
<comment type="caution">
    <text evidence="1">The sequence shown here is derived from an EMBL/GenBank/DDBJ whole genome shotgun (WGS) entry which is preliminary data.</text>
</comment>
<dbReference type="PANTHER" id="PTHR33710:SF64">
    <property type="entry name" value="ENDONUCLEASE_EXONUCLEASE_PHOSPHATASE DOMAIN-CONTAINING PROTEIN"/>
    <property type="match status" value="1"/>
</dbReference>
<name>A0AAW1HGW9_SAPOF</name>
<evidence type="ECO:0000313" key="1">
    <source>
        <dbReference type="EMBL" id="KAK9675612.1"/>
    </source>
</evidence>
<organism evidence="1 2">
    <name type="scientific">Saponaria officinalis</name>
    <name type="common">Common soapwort</name>
    <name type="synonym">Lychnis saponaria</name>
    <dbReference type="NCBI Taxonomy" id="3572"/>
    <lineage>
        <taxon>Eukaryota</taxon>
        <taxon>Viridiplantae</taxon>
        <taxon>Streptophyta</taxon>
        <taxon>Embryophyta</taxon>
        <taxon>Tracheophyta</taxon>
        <taxon>Spermatophyta</taxon>
        <taxon>Magnoliopsida</taxon>
        <taxon>eudicotyledons</taxon>
        <taxon>Gunneridae</taxon>
        <taxon>Pentapetalae</taxon>
        <taxon>Caryophyllales</taxon>
        <taxon>Caryophyllaceae</taxon>
        <taxon>Caryophylleae</taxon>
        <taxon>Saponaria</taxon>
    </lineage>
</organism>
<dbReference type="Proteomes" id="UP001443914">
    <property type="component" value="Unassembled WGS sequence"/>
</dbReference>